<dbReference type="EMBL" id="CAJNDS010002109">
    <property type="protein sequence ID" value="CAE7332145.1"/>
    <property type="molecule type" value="Genomic_DNA"/>
</dbReference>
<organism evidence="2 3">
    <name type="scientific">Symbiodinium natans</name>
    <dbReference type="NCBI Taxonomy" id="878477"/>
    <lineage>
        <taxon>Eukaryota</taxon>
        <taxon>Sar</taxon>
        <taxon>Alveolata</taxon>
        <taxon>Dinophyceae</taxon>
        <taxon>Suessiales</taxon>
        <taxon>Symbiodiniaceae</taxon>
        <taxon>Symbiodinium</taxon>
    </lineage>
</organism>
<comment type="caution">
    <text evidence="2">The sequence shown here is derived from an EMBL/GenBank/DDBJ whole genome shotgun (WGS) entry which is preliminary data.</text>
</comment>
<proteinExistence type="predicted"/>
<feature type="transmembrane region" description="Helical" evidence="1">
    <location>
        <begin position="12"/>
        <end position="35"/>
    </location>
</feature>
<accession>A0A812P7J2</accession>
<gene>
    <name evidence="2" type="ORF">SNAT2548_LOCUS17374</name>
</gene>
<feature type="transmembrane region" description="Helical" evidence="1">
    <location>
        <begin position="120"/>
        <end position="139"/>
    </location>
</feature>
<keyword evidence="1" id="KW-0472">Membrane</keyword>
<evidence type="ECO:0000256" key="1">
    <source>
        <dbReference type="SAM" id="Phobius"/>
    </source>
</evidence>
<sequence length="285" mass="31015">MEEQMWELRAVNFRYGAMVLCHLDLLCALVLVWQFLQSPCVSLAFLPVGSMCTYSLSICFASGRLAPSRKFLLFANFVLVPLASLGVWNPEEHKDAAGLQFSLVAVGHMTAAVLYLDITIYVPSAVLHTLVSIATFIYFRGSSQLNSAVVFCHVVQLLMRIMVLSLIEMAVRSYLGSNQKLEEAHCMIAGFQQILKGMCDGSLLLDEQLRVHGPTSSLQQLLMDRKDFAGIDFESLIMDAQGREQFAAFIQASCAAAGEPAAMSAPSCLRLALKSGSGGIAAFSS</sequence>
<evidence type="ECO:0000313" key="2">
    <source>
        <dbReference type="EMBL" id="CAE7332145.1"/>
    </source>
</evidence>
<feature type="transmembrane region" description="Helical" evidence="1">
    <location>
        <begin position="145"/>
        <end position="167"/>
    </location>
</feature>
<feature type="transmembrane region" description="Helical" evidence="1">
    <location>
        <begin position="41"/>
        <end position="59"/>
    </location>
</feature>
<feature type="transmembrane region" description="Helical" evidence="1">
    <location>
        <begin position="71"/>
        <end position="90"/>
    </location>
</feature>
<protein>
    <submittedName>
        <fullName evidence="2">Uncharacterized protein</fullName>
    </submittedName>
</protein>
<keyword evidence="1" id="KW-1133">Transmembrane helix</keyword>
<reference evidence="2" key="1">
    <citation type="submission" date="2021-02" db="EMBL/GenBank/DDBJ databases">
        <authorList>
            <person name="Dougan E. K."/>
            <person name="Rhodes N."/>
            <person name="Thang M."/>
            <person name="Chan C."/>
        </authorList>
    </citation>
    <scope>NUCLEOTIDE SEQUENCE</scope>
</reference>
<dbReference type="AlphaFoldDB" id="A0A812P7J2"/>
<evidence type="ECO:0000313" key="3">
    <source>
        <dbReference type="Proteomes" id="UP000604046"/>
    </source>
</evidence>
<keyword evidence="1" id="KW-0812">Transmembrane</keyword>
<name>A0A812P7J2_9DINO</name>
<keyword evidence="3" id="KW-1185">Reference proteome</keyword>
<dbReference type="Proteomes" id="UP000604046">
    <property type="component" value="Unassembled WGS sequence"/>
</dbReference>